<organism evidence="5 6">
    <name type="scientific">Aminobacter ciceronei</name>
    <dbReference type="NCBI Taxonomy" id="150723"/>
    <lineage>
        <taxon>Bacteria</taxon>
        <taxon>Pseudomonadati</taxon>
        <taxon>Pseudomonadota</taxon>
        <taxon>Alphaproteobacteria</taxon>
        <taxon>Hyphomicrobiales</taxon>
        <taxon>Phyllobacteriaceae</taxon>
        <taxon>Aminobacter</taxon>
    </lineage>
</organism>
<dbReference type="Proteomes" id="UP000587524">
    <property type="component" value="Unassembled WGS sequence"/>
</dbReference>
<evidence type="ECO:0000313" key="5">
    <source>
        <dbReference type="EMBL" id="MBA9019844.1"/>
    </source>
</evidence>
<dbReference type="PANTHER" id="PTHR44943:SF8">
    <property type="entry name" value="TPR REPEAT-CONTAINING PROTEIN MJ0263"/>
    <property type="match status" value="1"/>
</dbReference>
<dbReference type="PROSITE" id="PS50005">
    <property type="entry name" value="TPR"/>
    <property type="match status" value="2"/>
</dbReference>
<gene>
    <name evidence="5" type="ORF">HNQ97_001839</name>
</gene>
<dbReference type="EMBL" id="JACJHZ010000007">
    <property type="protein sequence ID" value="MBA9019844.1"/>
    <property type="molecule type" value="Genomic_DNA"/>
</dbReference>
<dbReference type="Pfam" id="PF13480">
    <property type="entry name" value="Acetyltransf_6"/>
    <property type="match status" value="1"/>
</dbReference>
<dbReference type="SMART" id="SM00028">
    <property type="entry name" value="TPR"/>
    <property type="match status" value="4"/>
</dbReference>
<keyword evidence="6" id="KW-1185">Reference proteome</keyword>
<reference evidence="5 6" key="1">
    <citation type="submission" date="2020-08" db="EMBL/GenBank/DDBJ databases">
        <title>Genomic Encyclopedia of Type Strains, Phase IV (KMG-IV): sequencing the most valuable type-strain genomes for metagenomic binning, comparative biology and taxonomic classification.</title>
        <authorList>
            <person name="Goeker M."/>
        </authorList>
    </citation>
    <scope>NUCLEOTIDE SEQUENCE [LARGE SCALE GENOMIC DNA]</scope>
    <source>
        <strain evidence="5 6">DSM 17455</strain>
    </source>
</reference>
<proteinExistence type="predicted"/>
<name>A0ABR6C4D1_9HYPH</name>
<accession>A0ABR6C4D1</accession>
<dbReference type="Gene3D" id="1.25.40.10">
    <property type="entry name" value="Tetratricopeptide repeat domain"/>
    <property type="match status" value="2"/>
</dbReference>
<dbReference type="InterPro" id="IPR016181">
    <property type="entry name" value="Acyl_CoA_acyltransferase"/>
</dbReference>
<feature type="repeat" description="TPR" evidence="3">
    <location>
        <begin position="395"/>
        <end position="428"/>
    </location>
</feature>
<dbReference type="Pfam" id="PF14559">
    <property type="entry name" value="TPR_19"/>
    <property type="match status" value="1"/>
</dbReference>
<evidence type="ECO:0000256" key="2">
    <source>
        <dbReference type="ARBA" id="ARBA00022803"/>
    </source>
</evidence>
<evidence type="ECO:0000313" key="6">
    <source>
        <dbReference type="Proteomes" id="UP000587524"/>
    </source>
</evidence>
<sequence>MAGSYFAVYTGLLCRPEHEDDAVAALAWQIQRMNWRSLQLEDFHVSPERRDLFLRHFHGTQFVEQKIVRRPHVTESGEDIDHDVFVHVELPSDWEHYLTVRLGRLARRNARHYLRLIDENSEYGVTISDPHTIGQDVDTLFRFWLGRWQDRDPSYARGLIGNCRAMLPGLFRDGRLLVLVLRKDGVPIGVHLNFVDREKGTIHCFLAGRDPAVTKLPPGFALHIFTMRWAIANGFVSYDLGTGNYGYKAAFGSQKRLIEGTSISTVSARNLGERLDRRTLRSVFSWAKRLHREGESKLASIGCRQIQEVDDAFEEALELLRLIEAETAPILAKAIELHRAGRVGQAAQIYASVLAQAPRHFRANYMMGVACLQKQEFAAAEIYLGRAIEADPGHPAAHNNLGNAMRATGRLEDAARCYDMAIGLSPQFAEAYNNLGMALQSLGRLGEAEAQFKKALSINPEFDSASRNYEEVSKARKDAGRPPVAIAFLGALLDPCLAWMPEMFLAAI</sequence>
<dbReference type="PANTHER" id="PTHR44943">
    <property type="entry name" value="CELLULOSE SYNTHASE OPERON PROTEIN C"/>
    <property type="match status" value="1"/>
</dbReference>
<feature type="domain" description="BioF2-like acetyltransferase" evidence="4">
    <location>
        <begin position="106"/>
        <end position="248"/>
    </location>
</feature>
<comment type="caution">
    <text evidence="5">The sequence shown here is derived from an EMBL/GenBank/DDBJ whole genome shotgun (WGS) entry which is preliminary data.</text>
</comment>
<feature type="repeat" description="TPR" evidence="3">
    <location>
        <begin position="429"/>
        <end position="462"/>
    </location>
</feature>
<evidence type="ECO:0000256" key="3">
    <source>
        <dbReference type="PROSITE-ProRule" id="PRU00339"/>
    </source>
</evidence>
<keyword evidence="1" id="KW-0677">Repeat</keyword>
<dbReference type="SUPFAM" id="SSF48452">
    <property type="entry name" value="TPR-like"/>
    <property type="match status" value="1"/>
</dbReference>
<dbReference type="SUPFAM" id="SSF55729">
    <property type="entry name" value="Acyl-CoA N-acyltransferases (Nat)"/>
    <property type="match status" value="1"/>
</dbReference>
<evidence type="ECO:0000256" key="1">
    <source>
        <dbReference type="ARBA" id="ARBA00022737"/>
    </source>
</evidence>
<dbReference type="InterPro" id="IPR051685">
    <property type="entry name" value="Ycf3/AcsC/BcsC/TPR_MFPF"/>
</dbReference>
<dbReference type="Gene3D" id="3.40.630.30">
    <property type="match status" value="1"/>
</dbReference>
<protein>
    <submittedName>
        <fullName evidence="5">Tetratricopeptide (TPR) repeat protein</fullName>
    </submittedName>
</protein>
<keyword evidence="2 3" id="KW-0802">TPR repeat</keyword>
<dbReference type="InterPro" id="IPR019734">
    <property type="entry name" value="TPR_rpt"/>
</dbReference>
<dbReference type="InterPro" id="IPR038740">
    <property type="entry name" value="BioF2-like_GNAT_dom"/>
</dbReference>
<dbReference type="RefSeq" id="WP_182573911.1">
    <property type="nucleotide sequence ID" value="NZ_JACJHY010000007.1"/>
</dbReference>
<evidence type="ECO:0000259" key="4">
    <source>
        <dbReference type="Pfam" id="PF13480"/>
    </source>
</evidence>
<dbReference type="PROSITE" id="PS50293">
    <property type="entry name" value="TPR_REGION"/>
    <property type="match status" value="1"/>
</dbReference>
<dbReference type="Pfam" id="PF00515">
    <property type="entry name" value="TPR_1"/>
    <property type="match status" value="1"/>
</dbReference>
<dbReference type="InterPro" id="IPR011990">
    <property type="entry name" value="TPR-like_helical_dom_sf"/>
</dbReference>